<dbReference type="GO" id="GO:0042500">
    <property type="term" value="F:aspartic endopeptidase activity, intramembrane cleaving"/>
    <property type="evidence" value="ECO:0007669"/>
    <property type="project" value="InterPro"/>
</dbReference>
<name>A0A0N4ZSG8_PARTI</name>
<evidence type="ECO:0000256" key="11">
    <source>
        <dbReference type="SAM" id="Phobius"/>
    </source>
</evidence>
<dbReference type="GO" id="GO:0006509">
    <property type="term" value="P:membrane protein ectodomain proteolysis"/>
    <property type="evidence" value="ECO:0007669"/>
    <property type="project" value="TreeGrafter"/>
</dbReference>
<feature type="transmembrane region" description="Helical" evidence="11">
    <location>
        <begin position="398"/>
        <end position="419"/>
    </location>
</feature>
<reference evidence="13" key="1">
    <citation type="submission" date="2017-02" db="UniProtKB">
        <authorList>
            <consortium name="WormBaseParasite"/>
        </authorList>
    </citation>
    <scope>IDENTIFICATION</scope>
</reference>
<accession>A0A0N4ZSG8</accession>
<evidence type="ECO:0000256" key="9">
    <source>
        <dbReference type="ARBA" id="ARBA00023136"/>
    </source>
</evidence>
<keyword evidence="8" id="KW-0333">Golgi apparatus</keyword>
<keyword evidence="5" id="KW-0256">Endoplasmic reticulum</keyword>
<dbReference type="InterPro" id="IPR001108">
    <property type="entry name" value="Peptidase_A22A"/>
</dbReference>
<dbReference type="STRING" id="131310.A0A0N4ZSG8"/>
<evidence type="ECO:0000313" key="13">
    <source>
        <dbReference type="WBParaSite" id="PTRK_0001144800.1"/>
    </source>
</evidence>
<evidence type="ECO:0000256" key="3">
    <source>
        <dbReference type="ARBA" id="ARBA00008604"/>
    </source>
</evidence>
<evidence type="ECO:0000256" key="6">
    <source>
        <dbReference type="ARBA" id="ARBA00022976"/>
    </source>
</evidence>
<evidence type="ECO:0000256" key="2">
    <source>
        <dbReference type="ARBA" id="ARBA00004653"/>
    </source>
</evidence>
<feature type="transmembrane region" description="Helical" evidence="11">
    <location>
        <begin position="174"/>
        <end position="193"/>
    </location>
</feature>
<evidence type="ECO:0000256" key="5">
    <source>
        <dbReference type="ARBA" id="ARBA00022824"/>
    </source>
</evidence>
<feature type="region of interest" description="Disordered" evidence="10">
    <location>
        <begin position="251"/>
        <end position="312"/>
    </location>
</feature>
<dbReference type="AlphaFoldDB" id="A0A0N4ZSG8"/>
<feature type="compositionally biased region" description="Acidic residues" evidence="10">
    <location>
        <begin position="266"/>
        <end position="293"/>
    </location>
</feature>
<dbReference type="WBParaSite" id="PTRK_0001144800.1">
    <property type="protein sequence ID" value="PTRK_0001144800.1"/>
    <property type="gene ID" value="PTRK_0001144800"/>
</dbReference>
<evidence type="ECO:0000313" key="12">
    <source>
        <dbReference type="Proteomes" id="UP000038045"/>
    </source>
</evidence>
<dbReference type="GO" id="GO:0007219">
    <property type="term" value="P:Notch signaling pathway"/>
    <property type="evidence" value="ECO:0007669"/>
    <property type="project" value="UniProtKB-KW"/>
</dbReference>
<dbReference type="GO" id="GO:0016485">
    <property type="term" value="P:protein processing"/>
    <property type="evidence" value="ECO:0007669"/>
    <property type="project" value="InterPro"/>
</dbReference>
<dbReference type="Proteomes" id="UP000038045">
    <property type="component" value="Unplaced"/>
</dbReference>
<sequence>MAEEILKTFSENYYCDEFRYKVITFAFDKAFSPALKMFLPVFINMLLTLIIWVGLYDMKQEKNNPFNISMLASTSDFTTGNQFMDGMVNALCLIFLIGFVSFVLLTLAIYEFKNIIQAWLSFSLLSVLFGVFSIYIQDFLSIIKIQNQFYLTIAISLIYGSIGSFVFFTKKAPLFLHQIYTVINCAMVSVLYLRSFPESTIWYVLPATILWDIFAVWSPSGPLKRVTERANQYNESILKFMMFTAENDNEEKNIHSNDKKNVDSLDNNEDSEEYNEDITEESYQDSIEESEEDSYNRKNSSDYYDNSSEEDEQENEYYNYLLRINERQNEQCEITTAMDALNDNKSVRLGLGDFIFYSLLIGKSAVDMSLISTIAAIFAILFGLLLTLVFLQKGDIVVPALPISIFLGMVFHFGSLYLIEPFLNDLHANNVVAA</sequence>
<evidence type="ECO:0000256" key="7">
    <source>
        <dbReference type="ARBA" id="ARBA00022989"/>
    </source>
</evidence>
<dbReference type="GO" id="GO:0070765">
    <property type="term" value="C:gamma-secretase complex"/>
    <property type="evidence" value="ECO:0007669"/>
    <property type="project" value="TreeGrafter"/>
</dbReference>
<keyword evidence="6" id="KW-0914">Notch signaling pathway</keyword>
<feature type="transmembrane region" description="Helical" evidence="11">
    <location>
        <begin position="368"/>
        <end position="391"/>
    </location>
</feature>
<feature type="transmembrane region" description="Helical" evidence="11">
    <location>
        <begin position="90"/>
        <end position="110"/>
    </location>
</feature>
<dbReference type="PANTHER" id="PTHR10202:SF25">
    <property type="entry name" value="PRESENILIN SPE-4"/>
    <property type="match status" value="1"/>
</dbReference>
<dbReference type="Pfam" id="PF01080">
    <property type="entry name" value="Presenilin"/>
    <property type="match status" value="1"/>
</dbReference>
<comment type="subcellular location">
    <subcellularLocation>
        <location evidence="1">Endoplasmic reticulum membrane</location>
        <topology evidence="1">Multi-pass membrane protein</topology>
    </subcellularLocation>
    <subcellularLocation>
        <location evidence="2">Golgi apparatus membrane</location>
        <topology evidence="2">Multi-pass membrane protein</topology>
    </subcellularLocation>
</comment>
<dbReference type="Gene3D" id="1.10.472.100">
    <property type="entry name" value="Presenilin"/>
    <property type="match status" value="1"/>
</dbReference>
<dbReference type="GO" id="GO:0034205">
    <property type="term" value="P:amyloid-beta formation"/>
    <property type="evidence" value="ECO:0007669"/>
    <property type="project" value="TreeGrafter"/>
</dbReference>
<dbReference type="GO" id="GO:0055074">
    <property type="term" value="P:calcium ion homeostasis"/>
    <property type="evidence" value="ECO:0007669"/>
    <property type="project" value="TreeGrafter"/>
</dbReference>
<feature type="transmembrane region" description="Helical" evidence="11">
    <location>
        <begin position="200"/>
        <end position="217"/>
    </location>
</feature>
<comment type="similarity">
    <text evidence="3">Belongs to the peptidase A22A family.</text>
</comment>
<protein>
    <submittedName>
        <fullName evidence="13">Presenilin</fullName>
    </submittedName>
</protein>
<keyword evidence="4 11" id="KW-0812">Transmembrane</keyword>
<organism evidence="12 13">
    <name type="scientific">Parastrongyloides trichosuri</name>
    <name type="common">Possum-specific nematode worm</name>
    <dbReference type="NCBI Taxonomy" id="131310"/>
    <lineage>
        <taxon>Eukaryota</taxon>
        <taxon>Metazoa</taxon>
        <taxon>Ecdysozoa</taxon>
        <taxon>Nematoda</taxon>
        <taxon>Chromadorea</taxon>
        <taxon>Rhabditida</taxon>
        <taxon>Tylenchina</taxon>
        <taxon>Panagrolaimomorpha</taxon>
        <taxon>Strongyloidoidea</taxon>
        <taxon>Strongyloididae</taxon>
        <taxon>Parastrongyloides</taxon>
    </lineage>
</organism>
<evidence type="ECO:0000256" key="8">
    <source>
        <dbReference type="ARBA" id="ARBA00023034"/>
    </source>
</evidence>
<feature type="transmembrane region" description="Helical" evidence="11">
    <location>
        <begin position="116"/>
        <end position="136"/>
    </location>
</feature>
<proteinExistence type="inferred from homology"/>
<keyword evidence="7 11" id="KW-1133">Transmembrane helix</keyword>
<feature type="compositionally biased region" description="Basic and acidic residues" evidence="10">
    <location>
        <begin position="251"/>
        <end position="263"/>
    </location>
</feature>
<dbReference type="InterPro" id="IPR042524">
    <property type="entry name" value="Presenilin_C"/>
</dbReference>
<dbReference type="PANTHER" id="PTHR10202">
    <property type="entry name" value="PRESENILIN"/>
    <property type="match status" value="1"/>
</dbReference>
<dbReference type="GO" id="GO:0000139">
    <property type="term" value="C:Golgi membrane"/>
    <property type="evidence" value="ECO:0007669"/>
    <property type="project" value="UniProtKB-SubCell"/>
</dbReference>
<keyword evidence="9 11" id="KW-0472">Membrane</keyword>
<feature type="transmembrane region" description="Helical" evidence="11">
    <location>
        <begin position="37"/>
        <end position="56"/>
    </location>
</feature>
<dbReference type="InterPro" id="IPR006639">
    <property type="entry name" value="Preselin/SPP"/>
</dbReference>
<feature type="transmembrane region" description="Helical" evidence="11">
    <location>
        <begin position="148"/>
        <end position="168"/>
    </location>
</feature>
<keyword evidence="12" id="KW-1185">Reference proteome</keyword>
<evidence type="ECO:0000256" key="1">
    <source>
        <dbReference type="ARBA" id="ARBA00004477"/>
    </source>
</evidence>
<dbReference type="GO" id="GO:0005789">
    <property type="term" value="C:endoplasmic reticulum membrane"/>
    <property type="evidence" value="ECO:0007669"/>
    <property type="project" value="UniProtKB-SubCell"/>
</dbReference>
<dbReference type="SMART" id="SM00730">
    <property type="entry name" value="PSN"/>
    <property type="match status" value="1"/>
</dbReference>
<evidence type="ECO:0000256" key="4">
    <source>
        <dbReference type="ARBA" id="ARBA00022692"/>
    </source>
</evidence>
<evidence type="ECO:0000256" key="10">
    <source>
        <dbReference type="SAM" id="MobiDB-lite"/>
    </source>
</evidence>